<dbReference type="GO" id="GO:0005694">
    <property type="term" value="C:chromosome"/>
    <property type="evidence" value="ECO:0007669"/>
    <property type="project" value="UniProtKB-SubCell"/>
</dbReference>
<feature type="region of interest" description="Disordered" evidence="18">
    <location>
        <begin position="1374"/>
        <end position="1398"/>
    </location>
</feature>
<dbReference type="GO" id="GO:0003682">
    <property type="term" value="F:chromatin binding"/>
    <property type="evidence" value="ECO:0007669"/>
    <property type="project" value="InterPro"/>
</dbReference>
<dbReference type="SMART" id="SM00439">
    <property type="entry name" value="BAH"/>
    <property type="match status" value="1"/>
</dbReference>
<feature type="region of interest" description="Disordered" evidence="18">
    <location>
        <begin position="1"/>
        <end position="170"/>
    </location>
</feature>
<feature type="region of interest" description="Disordered" evidence="18">
    <location>
        <begin position="262"/>
        <end position="282"/>
    </location>
</feature>
<dbReference type="PROSITE" id="PS51215">
    <property type="entry name" value="AWS"/>
    <property type="match status" value="1"/>
</dbReference>
<dbReference type="PROSITE" id="PS01359">
    <property type="entry name" value="ZF_PHD_1"/>
    <property type="match status" value="1"/>
</dbReference>
<evidence type="ECO:0000313" key="23">
    <source>
        <dbReference type="EMBL" id="CAD7082599.1"/>
    </source>
</evidence>
<feature type="compositionally biased region" description="Basic and acidic residues" evidence="18">
    <location>
        <begin position="687"/>
        <end position="700"/>
    </location>
</feature>
<dbReference type="InterPro" id="IPR043151">
    <property type="entry name" value="BAH_sf"/>
</dbReference>
<feature type="compositionally biased region" description="Polar residues" evidence="18">
    <location>
        <begin position="965"/>
        <end position="974"/>
    </location>
</feature>
<dbReference type="Pfam" id="PF00856">
    <property type="entry name" value="SET"/>
    <property type="match status" value="1"/>
</dbReference>
<dbReference type="InterPro" id="IPR043319">
    <property type="entry name" value="PHD_ASH1L"/>
</dbReference>
<feature type="compositionally biased region" description="Basic residues" evidence="18">
    <location>
        <begin position="139"/>
        <end position="151"/>
    </location>
</feature>
<organism evidence="23 24">
    <name type="scientific">Hermetia illucens</name>
    <name type="common">Black soldier fly</name>
    <dbReference type="NCBI Taxonomy" id="343691"/>
    <lineage>
        <taxon>Eukaryota</taxon>
        <taxon>Metazoa</taxon>
        <taxon>Ecdysozoa</taxon>
        <taxon>Arthropoda</taxon>
        <taxon>Hexapoda</taxon>
        <taxon>Insecta</taxon>
        <taxon>Pterygota</taxon>
        <taxon>Neoptera</taxon>
        <taxon>Endopterygota</taxon>
        <taxon>Diptera</taxon>
        <taxon>Brachycera</taxon>
        <taxon>Stratiomyomorpha</taxon>
        <taxon>Stratiomyidae</taxon>
        <taxon>Hermetiinae</taxon>
        <taxon>Hermetia</taxon>
    </lineage>
</organism>
<dbReference type="InterPro" id="IPR001487">
    <property type="entry name" value="Bromodomain"/>
</dbReference>
<evidence type="ECO:0000256" key="9">
    <source>
        <dbReference type="ARBA" id="ARBA00022737"/>
    </source>
</evidence>
<dbReference type="InterPro" id="IPR036427">
    <property type="entry name" value="Bromodomain-like_sf"/>
</dbReference>
<evidence type="ECO:0000256" key="12">
    <source>
        <dbReference type="ARBA" id="ARBA00022853"/>
    </source>
</evidence>
<evidence type="ECO:0000256" key="16">
    <source>
        <dbReference type="ARBA" id="ARBA00023163"/>
    </source>
</evidence>
<evidence type="ECO:0000313" key="24">
    <source>
        <dbReference type="Proteomes" id="UP000594454"/>
    </source>
</evidence>
<keyword evidence="3" id="KW-0158">Chromosome</keyword>
<dbReference type="InParanoid" id="A0A7R8ULC0"/>
<keyword evidence="6" id="KW-0808">Transferase</keyword>
<dbReference type="PANTHER" id="PTHR46147">
    <property type="entry name" value="HISTONE-LYSINE N-METHYLTRANSFERASE ASH1"/>
    <property type="match status" value="1"/>
</dbReference>
<feature type="region of interest" description="Disordered" evidence="18">
    <location>
        <begin position="1513"/>
        <end position="1532"/>
    </location>
</feature>
<feature type="compositionally biased region" description="Basic residues" evidence="18">
    <location>
        <begin position="1382"/>
        <end position="1395"/>
    </location>
</feature>
<feature type="domain" description="AWS" evidence="22">
    <location>
        <begin position="1172"/>
        <end position="1218"/>
    </location>
</feature>
<dbReference type="Pfam" id="PF20826">
    <property type="entry name" value="PHD_5"/>
    <property type="match status" value="1"/>
</dbReference>
<evidence type="ECO:0000256" key="1">
    <source>
        <dbReference type="ARBA" id="ARBA00004123"/>
    </source>
</evidence>
<reference evidence="23 24" key="1">
    <citation type="submission" date="2020-11" db="EMBL/GenBank/DDBJ databases">
        <authorList>
            <person name="Wallbank WR R."/>
            <person name="Pardo Diaz C."/>
            <person name="Kozak K."/>
            <person name="Martin S."/>
            <person name="Jiggins C."/>
            <person name="Moest M."/>
            <person name="Warren A I."/>
            <person name="Generalovic N T."/>
            <person name="Byers J.R.P. K."/>
            <person name="Montejo-Kovacevich G."/>
            <person name="Yen C E."/>
        </authorList>
    </citation>
    <scope>NUCLEOTIDE SEQUENCE [LARGE SCALE GENOMIC DNA]</scope>
</reference>
<dbReference type="Pfam" id="PF00439">
    <property type="entry name" value="Bromodomain"/>
    <property type="match status" value="1"/>
</dbReference>
<dbReference type="GO" id="GO:0042800">
    <property type="term" value="F:histone H3K4 methyltransferase activity"/>
    <property type="evidence" value="ECO:0007669"/>
    <property type="project" value="TreeGrafter"/>
</dbReference>
<comment type="subcellular location">
    <subcellularLocation>
        <location evidence="2">Chromosome</location>
    </subcellularLocation>
    <subcellularLocation>
        <location evidence="1">Nucleus</location>
    </subcellularLocation>
</comment>
<evidence type="ECO:0000256" key="8">
    <source>
        <dbReference type="ARBA" id="ARBA00022723"/>
    </source>
</evidence>
<dbReference type="Pfam" id="PF17907">
    <property type="entry name" value="AWS"/>
    <property type="match status" value="1"/>
</dbReference>
<feature type="region of interest" description="Disordered" evidence="18">
    <location>
        <begin position="665"/>
        <end position="700"/>
    </location>
</feature>
<evidence type="ECO:0000256" key="15">
    <source>
        <dbReference type="ARBA" id="ARBA00023159"/>
    </source>
</evidence>
<keyword evidence="9" id="KW-0677">Repeat</keyword>
<dbReference type="PANTHER" id="PTHR46147:SF3">
    <property type="entry name" value="HISTONE-LYSINE N-METHYLTRANSFERASE ASH1"/>
    <property type="match status" value="1"/>
</dbReference>
<dbReference type="Gene3D" id="1.20.920.10">
    <property type="entry name" value="Bromodomain-like"/>
    <property type="match status" value="1"/>
</dbReference>
<dbReference type="PROSITE" id="PS50868">
    <property type="entry name" value="POST_SET"/>
    <property type="match status" value="1"/>
</dbReference>
<feature type="compositionally biased region" description="Basic and acidic residues" evidence="18">
    <location>
        <begin position="19"/>
        <end position="33"/>
    </location>
</feature>
<evidence type="ECO:0000256" key="10">
    <source>
        <dbReference type="ARBA" id="ARBA00022771"/>
    </source>
</evidence>
<evidence type="ECO:0000259" key="22">
    <source>
        <dbReference type="PROSITE" id="PS51215"/>
    </source>
</evidence>
<dbReference type="GO" id="GO:0008270">
    <property type="term" value="F:zinc ion binding"/>
    <property type="evidence" value="ECO:0007669"/>
    <property type="project" value="UniProtKB-KW"/>
</dbReference>
<proteinExistence type="predicted"/>
<keyword evidence="8" id="KW-0479">Metal-binding</keyword>
<keyword evidence="7" id="KW-0949">S-adenosyl-L-methionine</keyword>
<evidence type="ECO:0000256" key="2">
    <source>
        <dbReference type="ARBA" id="ARBA00004286"/>
    </source>
</evidence>
<protein>
    <recommendedName>
        <fullName evidence="25">Histone-lysine N-methyltransferase ash1</fullName>
    </recommendedName>
</protein>
<dbReference type="SUPFAM" id="SSF47370">
    <property type="entry name" value="Bromodomain"/>
    <property type="match status" value="1"/>
</dbReference>
<evidence type="ECO:0000256" key="13">
    <source>
        <dbReference type="ARBA" id="ARBA00023015"/>
    </source>
</evidence>
<keyword evidence="12" id="KW-0156">Chromatin regulator</keyword>
<dbReference type="SMART" id="SM00317">
    <property type="entry name" value="SET"/>
    <property type="match status" value="1"/>
</dbReference>
<evidence type="ECO:0008006" key="25">
    <source>
        <dbReference type="Google" id="ProtNLM"/>
    </source>
</evidence>
<dbReference type="CDD" id="cd15548">
    <property type="entry name" value="PHD_ASH1L"/>
    <property type="match status" value="1"/>
</dbReference>
<dbReference type="Gene3D" id="2.170.270.10">
    <property type="entry name" value="SET domain"/>
    <property type="match status" value="1"/>
</dbReference>
<dbReference type="InterPro" id="IPR003616">
    <property type="entry name" value="Post-SET_dom"/>
</dbReference>
<dbReference type="PROSITE" id="PS51038">
    <property type="entry name" value="BAH"/>
    <property type="match status" value="1"/>
</dbReference>
<dbReference type="CDD" id="cd04717">
    <property type="entry name" value="BAH_polybromo"/>
    <property type="match status" value="1"/>
</dbReference>
<dbReference type="SMART" id="SM00570">
    <property type="entry name" value="AWS"/>
    <property type="match status" value="1"/>
</dbReference>
<evidence type="ECO:0000259" key="19">
    <source>
        <dbReference type="PROSITE" id="PS50280"/>
    </source>
</evidence>
<dbReference type="OrthoDB" id="79252at2759"/>
<evidence type="ECO:0000256" key="17">
    <source>
        <dbReference type="ARBA" id="ARBA00023242"/>
    </source>
</evidence>
<dbReference type="FunFam" id="2.170.270.10:FF:000011">
    <property type="entry name" value="Histone-lysine N-methyltransferase"/>
    <property type="match status" value="1"/>
</dbReference>
<feature type="compositionally biased region" description="Polar residues" evidence="18">
    <location>
        <begin position="152"/>
        <end position="170"/>
    </location>
</feature>
<evidence type="ECO:0000259" key="21">
    <source>
        <dbReference type="PROSITE" id="PS51038"/>
    </source>
</evidence>
<gene>
    <name evidence="23" type="ORF">HERILL_LOCUS5620</name>
</gene>
<feature type="compositionally biased region" description="Polar residues" evidence="18">
    <location>
        <begin position="1"/>
        <end position="16"/>
    </location>
</feature>
<dbReference type="InterPro" id="IPR046341">
    <property type="entry name" value="SET_dom_sf"/>
</dbReference>
<dbReference type="SUPFAM" id="SSF82199">
    <property type="entry name" value="SET domain"/>
    <property type="match status" value="1"/>
</dbReference>
<dbReference type="InterPro" id="IPR019786">
    <property type="entry name" value="Zinc_finger_PHD-type_CS"/>
</dbReference>
<dbReference type="Gene3D" id="3.30.40.10">
    <property type="entry name" value="Zinc/RING finger domain, C3HC4 (zinc finger)"/>
    <property type="match status" value="1"/>
</dbReference>
<dbReference type="FunCoup" id="A0A7R8ULC0">
    <property type="interactions" value="290"/>
</dbReference>
<keyword evidence="14" id="KW-0103">Bromodomain</keyword>
<evidence type="ECO:0000256" key="7">
    <source>
        <dbReference type="ARBA" id="ARBA00022691"/>
    </source>
</evidence>
<dbReference type="EMBL" id="LR899010">
    <property type="protein sequence ID" value="CAD7082599.1"/>
    <property type="molecule type" value="Genomic_DNA"/>
</dbReference>
<dbReference type="Proteomes" id="UP000594454">
    <property type="component" value="Chromosome 2"/>
</dbReference>
<evidence type="ECO:0000256" key="5">
    <source>
        <dbReference type="ARBA" id="ARBA00022603"/>
    </source>
</evidence>
<evidence type="ECO:0000256" key="18">
    <source>
        <dbReference type="SAM" id="MobiDB-lite"/>
    </source>
</evidence>
<dbReference type="PROSITE" id="PS50280">
    <property type="entry name" value="SET"/>
    <property type="match status" value="1"/>
</dbReference>
<dbReference type="FunFam" id="3.30.40.10:FF:000113">
    <property type="entry name" value="Histone-lysine N-methyltransferase"/>
    <property type="match status" value="1"/>
</dbReference>
<name>A0A7R8ULC0_HERIL</name>
<evidence type="ECO:0000256" key="14">
    <source>
        <dbReference type="ARBA" id="ARBA00023117"/>
    </source>
</evidence>
<dbReference type="SMART" id="SM00249">
    <property type="entry name" value="PHD"/>
    <property type="match status" value="1"/>
</dbReference>
<feature type="compositionally biased region" description="Polar residues" evidence="18">
    <location>
        <begin position="90"/>
        <end position="111"/>
    </location>
</feature>
<dbReference type="CDD" id="cd19174">
    <property type="entry name" value="SET_ASH1L"/>
    <property type="match status" value="1"/>
</dbReference>
<dbReference type="SUPFAM" id="SSF57903">
    <property type="entry name" value="FYVE/PHD zinc finger"/>
    <property type="match status" value="1"/>
</dbReference>
<dbReference type="GO" id="GO:0006355">
    <property type="term" value="P:regulation of DNA-templated transcription"/>
    <property type="evidence" value="ECO:0007669"/>
    <property type="project" value="TreeGrafter"/>
</dbReference>
<evidence type="ECO:0000256" key="6">
    <source>
        <dbReference type="ARBA" id="ARBA00022679"/>
    </source>
</evidence>
<accession>A0A7R8ULC0</accession>
<feature type="compositionally biased region" description="Basic residues" evidence="18">
    <location>
        <begin position="677"/>
        <end position="686"/>
    </location>
</feature>
<feature type="domain" description="Post-SET" evidence="20">
    <location>
        <begin position="1345"/>
        <end position="1361"/>
    </location>
</feature>
<dbReference type="InterPro" id="IPR001965">
    <property type="entry name" value="Znf_PHD"/>
</dbReference>
<evidence type="ECO:0000256" key="3">
    <source>
        <dbReference type="ARBA" id="ARBA00022454"/>
    </source>
</evidence>
<keyword evidence="13" id="KW-0805">Transcription regulation</keyword>
<dbReference type="SMART" id="SM00297">
    <property type="entry name" value="BROMO"/>
    <property type="match status" value="1"/>
</dbReference>
<evidence type="ECO:0000259" key="20">
    <source>
        <dbReference type="PROSITE" id="PS50868"/>
    </source>
</evidence>
<evidence type="ECO:0000256" key="4">
    <source>
        <dbReference type="ARBA" id="ARBA00022553"/>
    </source>
</evidence>
<dbReference type="InterPro" id="IPR013083">
    <property type="entry name" value="Znf_RING/FYVE/PHD"/>
</dbReference>
<sequence length="1962" mass="223061">MPATNSCIVQNQNRSHTAMKSETKTKKEKKALSSEDEDYDSCSDNGSFDSVRNGRRRQKQFSVLRSDSDGLRMKISAIRNKKEKPATAEVKSNNNNHTEGASKRQTSSQSTIKRKLSSSSCCCTRSDESDSSSEGQKKEKLKKIRLKRKKNYTSSANLSTDSGSDNEHALQSTATITKPQKDIKQLPAQSQNVENLPGSSISSSDNELPALVSAAIKCVESGSETEPVPVPAAAAPPHQYTSTLLHDFMLKTQMIGGICPETENETTKETESGNEARRGNADTIKPTDLSVKKEVQVKKKRGRPKKKPVVEAEEVVPNGHLEQKELQPHLPKINVISLEKQMYATERVLYPPRSKKKATPRTNYRMKLTKEDVIDPLWRKIDVNTKFRRPSLTGYKSDGGNTVCSKILAAKSGYVSDYGSVGHRHLSGYKSDASGKSRYSMRSCISRAKSCDFRCGGSRMRKLRRKRRFLDKSRQKFGNVNEQDILQLAGLSLGQSNEESSRESLNKPIISYGQSKKYGEINRFIRTGEYFGRNKKNHHSRDFADVCAGLGDGLFAKSSSFSSKGYKSQSTSKILEFPNDFEGLRSKIRSRRSSAVSRCSSMSMCSRYDSRRRKRRKFRLKSQSRSGFVDSKLNTEIEILINTFPSLCRIATDKLSMLRDKDRLDKDKSNQLGQKLASKRNQKKRKLSESADHHLTERFPNEIGLMPKRRHKKAGNNCQDEHKLPLKKRHYLLTPGEKATKNTTETPAPVYPPPGIFEPSVELEIQITLPKEAMAIVTKSEIDSPKNLLDPAEVEKFLPSQPKTEKMVETLLNRTGGNSLLLKRKRRKAFNRTGFPKTKQKRRKVSSASETDVKPAAPPVPRFTKLSNTAPTSSKSVEPVVLRASSKEVKSNRDAKDQQKDVKDAKDTKLVKDTKESKENCEPQKDVKPVKPIKVVKDRPKKETPVQSSSPTKPAKNKPPVITTIPRTRSKSISTLPSNAQALLPTTKVLNVRLRRTKTFQGKVIDSEITRISQRIKSIKKEPHVTDCSITDDLEQEPLPLLEAVPTTTQETSDSSSTSSKIRKIAKWRKAYLPAGLLSNYFKTEKTKKGSDRNVEKSESSDDSENSPKSILPPPPYCEKFFRRTVYDFLLPYDLWWAHTNSKLLPRNTVPSWNYKKIRSNIYGDTRYNPSIDNQICNCKPTTACGDDCLNRMVYTECSPSNCPCGDECQNQKIQKHEVAPGTERFMTANKGWGVRTNLPIKKGMYIMEYVGEVVPEREFKERMATLYVNDTHHYCLHLDGGFVIDGHRMGSDARFVNHSCSPNCEMQKWSVNGLFRMALFAMRDITPGEELTYDYNFSLFNPAEGQPCRCDTPQCRGVIGGKSQRVKPLEVKPVESAPPNRHGRPRKRTAKKNSGRIQSKDAVIPQFQILSDREKKLIRSTHCFLMRNLEKVRRVKTKMTQAITKMEETPSRPITPSSLVVQISALRSQRNIKTRGLTQAAHDPEVEKMAKIAVILQAICADIEGVKDSSGRSQLSKLVRPKRKKRTSQDKERFMDITTIRSNIEKGLYKDVEAFDADMNKIFDSAETFFESQSEELAAIQNLRTAYMSIKSKFYDQLAEHVDERSLMKFRRKEDNLQQPEVKTTEDIIRCICGLFKDEGLMIQCSKCFVWQHTECTKANPKAESYLCEKCDNRVVDYEIPLNDYSDEGHQYYLSLMRGDLQVRQGDTVYVLRDIPMKDENGKILPSRKHTYETIGKIDFSECDIFRVEKLWKNSEGKRLIYGHHYLRPHETFHEPSRRFYENEVIRVPYYEVVPIELVMARCWVFDRNTFCKGRPVDCNAEEHVYICELRVDKSARFFARAKQSFTTCTKNYAFRKFKEKLKVFKTYAPHEVDPNFLKSKKRKNEVEPEKKPICPIIQLVPPPPKTLHEKRSRLEDVLGNLKTRTTPNSCTPPVDLSYLLTGRGARHRRAAAAAAVVPIK</sequence>
<dbReference type="InterPro" id="IPR001214">
    <property type="entry name" value="SET_dom"/>
</dbReference>
<feature type="compositionally biased region" description="Polar residues" evidence="18">
    <location>
        <begin position="865"/>
        <end position="876"/>
    </location>
</feature>
<dbReference type="InterPro" id="IPR006560">
    <property type="entry name" value="AWS_dom"/>
</dbReference>
<dbReference type="Pfam" id="PF01426">
    <property type="entry name" value="BAH"/>
    <property type="match status" value="1"/>
</dbReference>
<keyword evidence="11" id="KW-0862">Zinc</keyword>
<feature type="domain" description="BAH" evidence="21">
    <location>
        <begin position="1702"/>
        <end position="1844"/>
    </location>
</feature>
<feature type="compositionally biased region" description="Basic and acidic residues" evidence="18">
    <location>
        <begin position="885"/>
        <end position="944"/>
    </location>
</feature>
<keyword evidence="5" id="KW-0489">Methyltransferase</keyword>
<keyword evidence="17" id="KW-0539">Nucleus</keyword>
<keyword evidence="24" id="KW-1185">Reference proteome</keyword>
<feature type="region of interest" description="Disordered" evidence="18">
    <location>
        <begin position="824"/>
        <end position="974"/>
    </location>
</feature>
<evidence type="ECO:0000256" key="11">
    <source>
        <dbReference type="ARBA" id="ARBA00022833"/>
    </source>
</evidence>
<feature type="compositionally biased region" description="Basic and acidic residues" evidence="18">
    <location>
        <begin position="1088"/>
        <end position="1100"/>
    </location>
</feature>
<dbReference type="GO" id="GO:0005654">
    <property type="term" value="C:nucleoplasm"/>
    <property type="evidence" value="ECO:0007669"/>
    <property type="project" value="TreeGrafter"/>
</dbReference>
<keyword evidence="4" id="KW-0597">Phosphoprotein</keyword>
<feature type="compositionally biased region" description="Basic and acidic residues" evidence="18">
    <location>
        <begin position="265"/>
        <end position="280"/>
    </location>
</feature>
<dbReference type="GO" id="GO:0032259">
    <property type="term" value="P:methylation"/>
    <property type="evidence" value="ECO:0007669"/>
    <property type="project" value="UniProtKB-KW"/>
</dbReference>
<feature type="region of interest" description="Disordered" evidence="18">
    <location>
        <begin position="1088"/>
        <end position="1112"/>
    </location>
</feature>
<keyword evidence="16" id="KW-0804">Transcription</keyword>
<dbReference type="InterPro" id="IPR001025">
    <property type="entry name" value="BAH_dom"/>
</dbReference>
<feature type="domain" description="SET" evidence="19">
    <location>
        <begin position="1221"/>
        <end position="1337"/>
    </location>
</feature>
<keyword evidence="15" id="KW-0010">Activator</keyword>
<dbReference type="Gene3D" id="2.30.30.490">
    <property type="match status" value="1"/>
</dbReference>
<keyword evidence="10" id="KW-0863">Zinc-finger</keyword>
<dbReference type="InterPro" id="IPR011011">
    <property type="entry name" value="Znf_FYVE_PHD"/>
</dbReference>